<accession>A0A6A5BM61</accession>
<dbReference type="SMART" id="SM00044">
    <property type="entry name" value="CYCc"/>
    <property type="match status" value="1"/>
</dbReference>
<evidence type="ECO:0000256" key="7">
    <source>
        <dbReference type="SAM" id="Phobius"/>
    </source>
</evidence>
<dbReference type="InterPro" id="IPR035965">
    <property type="entry name" value="PAS-like_dom_sf"/>
</dbReference>
<evidence type="ECO:0000256" key="5">
    <source>
        <dbReference type="ARBA" id="ARBA00023136"/>
    </source>
</evidence>
<dbReference type="CDD" id="cd00130">
    <property type="entry name" value="PAS"/>
    <property type="match status" value="1"/>
</dbReference>
<dbReference type="RefSeq" id="XP_044563826.1">
    <property type="nucleotide sequence ID" value="XM_044705350.1"/>
</dbReference>
<dbReference type="PROSITE" id="PS50125">
    <property type="entry name" value="GUANYLATE_CYCLASE_2"/>
    <property type="match status" value="1"/>
</dbReference>
<sequence>MRKLRYLIIQFWKNLLASMDVNDLIQNIQSLTSDCDIAFNNLILENEDDPFFQKLYTEYQEELSFNVLDTGNGSKEIPNTTKETENNDQLLDVPMMDDNLDSVSQVAEETVDKQQEIVSNAINKREVNRLLFYFLVTFGIVSTGFIIVLLSVTLPLLSYFTNLDVLTTTVPLPSLPYFTVVNIESRNILKASDSVSYLRALNFELEQVENVELLFDSGIYDQEIMALFNSNDKKFIIDDGLTLEQNCSNSWLVKKMKRIIYPRINNSSLVPTDNYFEFLKSNIEFLTDYFQKFFSESYVIQIIHNQQARTAYIIVSSGIFCAYLLYVMTFATFAFIFVRQRKLIIQLFKRVPKEETKKIISNLEKQSTAKIVSTDKLVSASHSFFVIAFICFLLTCCALSLTMADGINSFKAHFIGLKKLQLAATAMRLSQSLRYKLWNKLEIGNNYTQEKDGGDSLISTLEEFDSVWNSFRFGSAFDGYQSMTDYSSSMKDLILQKNNMSCDEFNCLSLDDQVAKFRSNILMYKDLSQNLTVSHIGDYHSFLRQDSFELVMTFSNITQLLRRTLESSRSLMTIVVVVICCPVLLIASFFLFTNVSTMQEENFRMRKLFNYVQWEIIDANDEIRNYIFFYYLSSGVGRAKVKQKISKERAVLEAALTCATICSAGGTIDIFNSSSEKLFGYRGDQIIGFHLSKLFDKESASKLEPILAKMAFSAVNYAETIEITGQKKNQSKFPLELRISVGVLDGRNIIACFMRDITEYKKQTKELAEEKKKSESLLLNIMPESIAQRLIAGETFIADKYENVTCFFSDLYGLLDLNLSAYELVQTLNLIIHKFDDLTLASNVEKIKTIGSKYFCCGGLKPDSETELSHLERMFDFAIQLFDIVDSFRDENGLNIGLKVGMHVGPVVAGICGLLKYAFDIWGDTVNIASRMESTCPTGHIQITSTCYHKLKDFYKFQEKSVEVKGKGLMQTYLFKPARNSASPTVLTHDHHTDLYSSRDSVGSKHSLKALLTSSFSSRNAIQDILAAGNNGSSNIQETVHQE</sequence>
<dbReference type="Pfam" id="PF13426">
    <property type="entry name" value="PAS_9"/>
    <property type="match status" value="1"/>
</dbReference>
<keyword evidence="5 7" id="KW-0472">Membrane</keyword>
<feature type="domain" description="Guanylate cyclase" evidence="9">
    <location>
        <begin position="805"/>
        <end position="933"/>
    </location>
</feature>
<evidence type="ECO:0000256" key="3">
    <source>
        <dbReference type="ARBA" id="ARBA00022741"/>
    </source>
</evidence>
<dbReference type="AlphaFoldDB" id="A0A6A5BM61"/>
<dbReference type="InterPro" id="IPR029787">
    <property type="entry name" value="Nucleotide_cyclase"/>
</dbReference>
<comment type="caution">
    <text evidence="10">The sequence shown here is derived from an EMBL/GenBank/DDBJ whole genome shotgun (WGS) entry which is preliminary data.</text>
</comment>
<keyword evidence="2 7" id="KW-0812">Transmembrane</keyword>
<organism evidence="10 11">
    <name type="scientific">Naegleria fowleri</name>
    <name type="common">Brain eating amoeba</name>
    <dbReference type="NCBI Taxonomy" id="5763"/>
    <lineage>
        <taxon>Eukaryota</taxon>
        <taxon>Discoba</taxon>
        <taxon>Heterolobosea</taxon>
        <taxon>Tetramitia</taxon>
        <taxon>Eutetramitia</taxon>
        <taxon>Vahlkampfiidae</taxon>
        <taxon>Naegleria</taxon>
    </lineage>
</organism>
<feature type="transmembrane region" description="Helical" evidence="7">
    <location>
        <begin position="571"/>
        <end position="592"/>
    </location>
</feature>
<dbReference type="GO" id="GO:0000166">
    <property type="term" value="F:nucleotide binding"/>
    <property type="evidence" value="ECO:0007669"/>
    <property type="project" value="UniProtKB-KW"/>
</dbReference>
<evidence type="ECO:0000256" key="2">
    <source>
        <dbReference type="ARBA" id="ARBA00022692"/>
    </source>
</evidence>
<dbReference type="NCBIfam" id="TIGR00229">
    <property type="entry name" value="sensory_box"/>
    <property type="match status" value="1"/>
</dbReference>
<evidence type="ECO:0008006" key="12">
    <source>
        <dbReference type="Google" id="ProtNLM"/>
    </source>
</evidence>
<dbReference type="PANTHER" id="PTHR11920:SF335">
    <property type="entry name" value="GUANYLATE CYCLASE"/>
    <property type="match status" value="1"/>
</dbReference>
<evidence type="ECO:0000259" key="9">
    <source>
        <dbReference type="PROSITE" id="PS50125"/>
    </source>
</evidence>
<evidence type="ECO:0000256" key="1">
    <source>
        <dbReference type="ARBA" id="ARBA00004370"/>
    </source>
</evidence>
<keyword evidence="4 7" id="KW-1133">Transmembrane helix</keyword>
<feature type="transmembrane region" description="Helical" evidence="7">
    <location>
        <begin position="384"/>
        <end position="404"/>
    </location>
</feature>
<keyword evidence="3" id="KW-0547">Nucleotide-binding</keyword>
<dbReference type="Gene3D" id="3.30.70.1230">
    <property type="entry name" value="Nucleotide cyclase"/>
    <property type="match status" value="1"/>
</dbReference>
<dbReference type="InterPro" id="IPR000014">
    <property type="entry name" value="PAS"/>
</dbReference>
<keyword evidence="6" id="KW-0456">Lyase</keyword>
<dbReference type="GO" id="GO:0016829">
    <property type="term" value="F:lyase activity"/>
    <property type="evidence" value="ECO:0007669"/>
    <property type="project" value="UniProtKB-KW"/>
</dbReference>
<feature type="transmembrane region" description="Helical" evidence="7">
    <location>
        <begin position="130"/>
        <end position="153"/>
    </location>
</feature>
<dbReference type="GO" id="GO:0016020">
    <property type="term" value="C:membrane"/>
    <property type="evidence" value="ECO:0007669"/>
    <property type="project" value="UniProtKB-SubCell"/>
</dbReference>
<dbReference type="VEuPathDB" id="AmoebaDB:NF0093650"/>
<evidence type="ECO:0000259" key="8">
    <source>
        <dbReference type="PROSITE" id="PS50112"/>
    </source>
</evidence>
<dbReference type="EMBL" id="VFQX01000028">
    <property type="protein sequence ID" value="KAF0979113.1"/>
    <property type="molecule type" value="Genomic_DNA"/>
</dbReference>
<dbReference type="GeneID" id="68109401"/>
<dbReference type="VEuPathDB" id="AmoebaDB:FDP41_002183"/>
<dbReference type="PANTHER" id="PTHR11920">
    <property type="entry name" value="GUANYLYL CYCLASE"/>
    <property type="match status" value="1"/>
</dbReference>
<dbReference type="InterPro" id="IPR050401">
    <property type="entry name" value="Cyclic_nucleotide_synthase"/>
</dbReference>
<dbReference type="GO" id="GO:0009190">
    <property type="term" value="P:cyclic nucleotide biosynthetic process"/>
    <property type="evidence" value="ECO:0007669"/>
    <property type="project" value="InterPro"/>
</dbReference>
<dbReference type="InterPro" id="IPR001054">
    <property type="entry name" value="A/G_cyclase"/>
</dbReference>
<dbReference type="GO" id="GO:0035556">
    <property type="term" value="P:intracellular signal transduction"/>
    <property type="evidence" value="ECO:0007669"/>
    <property type="project" value="InterPro"/>
</dbReference>
<dbReference type="CDD" id="cd07302">
    <property type="entry name" value="CHD"/>
    <property type="match status" value="1"/>
</dbReference>
<evidence type="ECO:0000256" key="4">
    <source>
        <dbReference type="ARBA" id="ARBA00022989"/>
    </source>
</evidence>
<evidence type="ECO:0000313" key="11">
    <source>
        <dbReference type="Proteomes" id="UP000444721"/>
    </source>
</evidence>
<dbReference type="Gene3D" id="6.10.250.780">
    <property type="match status" value="1"/>
</dbReference>
<dbReference type="OrthoDB" id="1890790at2759"/>
<dbReference type="Proteomes" id="UP000444721">
    <property type="component" value="Unassembled WGS sequence"/>
</dbReference>
<name>A0A6A5BM61_NAEFO</name>
<reference evidence="10 11" key="1">
    <citation type="journal article" date="2019" name="Sci. Rep.">
        <title>Nanopore sequencing improves the draft genome of the human pathogenic amoeba Naegleria fowleri.</title>
        <authorList>
            <person name="Liechti N."/>
            <person name="Schurch N."/>
            <person name="Bruggmann R."/>
            <person name="Wittwer M."/>
        </authorList>
    </citation>
    <scope>NUCLEOTIDE SEQUENCE [LARGE SCALE GENOMIC DNA]</scope>
    <source>
        <strain evidence="10 11">ATCC 30894</strain>
    </source>
</reference>
<dbReference type="Pfam" id="PF00211">
    <property type="entry name" value="Guanylate_cyc"/>
    <property type="match status" value="1"/>
</dbReference>
<protein>
    <recommendedName>
        <fullName evidence="12">Guanylate cyclase domain-containing protein</fullName>
    </recommendedName>
</protein>
<keyword evidence="11" id="KW-1185">Reference proteome</keyword>
<dbReference type="VEuPathDB" id="AmoebaDB:NfTy_034900"/>
<gene>
    <name evidence="10" type="ORF">FDP41_002183</name>
</gene>
<comment type="subcellular location">
    <subcellularLocation>
        <location evidence="1">Membrane</location>
    </subcellularLocation>
</comment>
<dbReference type="SUPFAM" id="SSF55073">
    <property type="entry name" value="Nucleotide cyclase"/>
    <property type="match status" value="1"/>
</dbReference>
<dbReference type="Gene3D" id="3.30.450.20">
    <property type="entry name" value="PAS domain"/>
    <property type="match status" value="1"/>
</dbReference>
<feature type="transmembrane region" description="Helical" evidence="7">
    <location>
        <begin position="311"/>
        <end position="338"/>
    </location>
</feature>
<dbReference type="SUPFAM" id="SSF55785">
    <property type="entry name" value="PYP-like sensor domain (PAS domain)"/>
    <property type="match status" value="1"/>
</dbReference>
<evidence type="ECO:0000313" key="10">
    <source>
        <dbReference type="EMBL" id="KAF0979113.1"/>
    </source>
</evidence>
<evidence type="ECO:0000256" key="6">
    <source>
        <dbReference type="ARBA" id="ARBA00023239"/>
    </source>
</evidence>
<dbReference type="PROSITE" id="PS50112">
    <property type="entry name" value="PAS"/>
    <property type="match status" value="1"/>
</dbReference>
<feature type="domain" description="PAS" evidence="8">
    <location>
        <begin position="644"/>
        <end position="714"/>
    </location>
</feature>
<proteinExistence type="predicted"/>